<name>A0A915AFB7_PARUN</name>
<dbReference type="AlphaFoldDB" id="A0A915AFB7"/>
<accession>A0A915AFB7</accession>
<keyword evidence="1" id="KW-1133">Transmembrane helix</keyword>
<sequence>MRSLSFLPSNRKEIPLCNLEMIPYNTHINILPYSTKVVSRRCAMKEVLADDIRSIKIFTSIDNYHFKLGLNVIMMYRCYTYASYQLSLRFHCIPFLIDIIVMFLFILSFTHFILINLFLN</sequence>
<evidence type="ECO:0000313" key="2">
    <source>
        <dbReference type="Proteomes" id="UP000887569"/>
    </source>
</evidence>
<organism evidence="2 3">
    <name type="scientific">Parascaris univalens</name>
    <name type="common">Nematode worm</name>
    <dbReference type="NCBI Taxonomy" id="6257"/>
    <lineage>
        <taxon>Eukaryota</taxon>
        <taxon>Metazoa</taxon>
        <taxon>Ecdysozoa</taxon>
        <taxon>Nematoda</taxon>
        <taxon>Chromadorea</taxon>
        <taxon>Rhabditida</taxon>
        <taxon>Spirurina</taxon>
        <taxon>Ascaridomorpha</taxon>
        <taxon>Ascaridoidea</taxon>
        <taxon>Ascarididae</taxon>
        <taxon>Parascaris</taxon>
    </lineage>
</organism>
<dbReference type="WBParaSite" id="PgR006_g005_t01">
    <property type="protein sequence ID" value="PgR006_g005_t01"/>
    <property type="gene ID" value="PgR006_g005"/>
</dbReference>
<keyword evidence="1" id="KW-0472">Membrane</keyword>
<reference evidence="3" key="1">
    <citation type="submission" date="2022-11" db="UniProtKB">
        <authorList>
            <consortium name="WormBaseParasite"/>
        </authorList>
    </citation>
    <scope>IDENTIFICATION</scope>
</reference>
<evidence type="ECO:0000313" key="3">
    <source>
        <dbReference type="WBParaSite" id="PgR006_g005_t01"/>
    </source>
</evidence>
<proteinExistence type="predicted"/>
<feature type="transmembrane region" description="Helical" evidence="1">
    <location>
        <begin position="95"/>
        <end position="119"/>
    </location>
</feature>
<keyword evidence="2" id="KW-1185">Reference proteome</keyword>
<evidence type="ECO:0000256" key="1">
    <source>
        <dbReference type="SAM" id="Phobius"/>
    </source>
</evidence>
<protein>
    <submittedName>
        <fullName evidence="3">Uncharacterized protein</fullName>
    </submittedName>
</protein>
<dbReference type="Proteomes" id="UP000887569">
    <property type="component" value="Unplaced"/>
</dbReference>
<keyword evidence="1" id="KW-0812">Transmembrane</keyword>